<sequence length="79" mass="8993">MFIREYFIIFPEGDAQEISGRLPFNAIVDMNGNVLTPPLPTNKMIAFRVTGIKTEEEKGSSRTFHFLELLGAEDLLEYI</sequence>
<evidence type="ECO:0000313" key="1">
    <source>
        <dbReference type="EMBL" id="AGS54376.1"/>
    </source>
</evidence>
<proteinExistence type="predicted"/>
<reference evidence="1" key="1">
    <citation type="submission" date="2012-03" db="EMBL/GenBank/DDBJ databases">
        <title>Functional metagenomics reveals considerable lignocellulase gene clusters in the gut microbiome of a wood-feeding higher termite.</title>
        <authorList>
            <person name="Liu N."/>
        </authorList>
    </citation>
    <scope>NUCLEOTIDE SEQUENCE</scope>
</reference>
<dbReference type="EMBL" id="JQ844295">
    <property type="protein sequence ID" value="AGS54376.1"/>
    <property type="molecule type" value="Genomic_DNA"/>
</dbReference>
<dbReference type="AlphaFoldDB" id="A0A806KLI6"/>
<accession>A0A806KLI6</accession>
<name>A0A806KLI6_9BACT</name>
<organism evidence="1">
    <name type="scientific">uncultured bacterium contig00015</name>
    <dbReference type="NCBI Taxonomy" id="1181506"/>
    <lineage>
        <taxon>Bacteria</taxon>
        <taxon>environmental samples</taxon>
    </lineage>
</organism>
<protein>
    <submittedName>
        <fullName evidence="1">Uncharacterized protein</fullName>
    </submittedName>
</protein>